<sequence length="560" mass="62848">MLPVPVHLNASNTHTNNLIGPVFAQASGPRYSLHLLIIIVSLFVTNCLVKYFISDLPPLGSGLKTLPGPLSTIPYIGRVHDLDRNAVFRSVKKFNDKYNGLFSMTLGGEKHIFVSREDIANDLLCRNAEIASGRNDLGAYPGVTKDSKYLPLLGYTESFHRQRRFAVSTMTSIASRKFNGHIDLEMKRFMQSLLHVETAGAFYDLTILFAARITARLAYGSAESASEHAINAGAFIHQLSPSGPVTNLLPFLGWFPEWLVPAKRDVRLRQEAEKVLWEASFYDTKAKYEKGELAQLPTYVGAALEARERGGEEKRLFEEEEAIYAVGMLCTVAIFTIAGAATCFIMAMVIHPEWQKKVRDEIDNIVNSERMLELGDSAKLPTLRAALKEAVRWRSPVPLGGSRLLKQDYSFGGYHFPKHSVVHVIDVGIAHDSERYEDPHVYNPDRWLNPESKNFKAPLTEFPRIKGHHVFGRGKRTCPGQDLVESELLVFGGNLLKNFQVEPKIEVREGNKTKCLPNPDKWGTDVIGGPAKFECNIRIRSEDKRTTVEKMYREAYLAKS</sequence>
<comment type="similarity">
    <text evidence="1 6">Belongs to the cytochrome P450 family.</text>
</comment>
<evidence type="ECO:0000256" key="3">
    <source>
        <dbReference type="ARBA" id="ARBA00023002"/>
    </source>
</evidence>
<dbReference type="OrthoDB" id="1470350at2759"/>
<keyword evidence="5 6" id="KW-0349">Heme</keyword>
<dbReference type="InterPro" id="IPR036396">
    <property type="entry name" value="Cyt_P450_sf"/>
</dbReference>
<keyword evidence="4 5" id="KW-0408">Iron</keyword>
<evidence type="ECO:0000256" key="4">
    <source>
        <dbReference type="ARBA" id="ARBA00023004"/>
    </source>
</evidence>
<evidence type="ECO:0000256" key="5">
    <source>
        <dbReference type="PIRSR" id="PIRSR602401-1"/>
    </source>
</evidence>
<organism evidence="8 9">
    <name type="scientific">Polyplosphaeria fusca</name>
    <dbReference type="NCBI Taxonomy" id="682080"/>
    <lineage>
        <taxon>Eukaryota</taxon>
        <taxon>Fungi</taxon>
        <taxon>Dikarya</taxon>
        <taxon>Ascomycota</taxon>
        <taxon>Pezizomycotina</taxon>
        <taxon>Dothideomycetes</taxon>
        <taxon>Pleosporomycetidae</taxon>
        <taxon>Pleosporales</taxon>
        <taxon>Tetraplosphaeriaceae</taxon>
        <taxon>Polyplosphaeria</taxon>
    </lineage>
</organism>
<keyword evidence="7" id="KW-0472">Membrane</keyword>
<keyword evidence="6" id="KW-0503">Monooxygenase</keyword>
<evidence type="ECO:0000256" key="6">
    <source>
        <dbReference type="RuleBase" id="RU000461"/>
    </source>
</evidence>
<keyword evidence="3 6" id="KW-0560">Oxidoreductase</keyword>
<protein>
    <submittedName>
        <fullName evidence="8">Cytochrome P450 oxidoreductase</fullName>
    </submittedName>
</protein>
<dbReference type="InterPro" id="IPR002401">
    <property type="entry name" value="Cyt_P450_E_grp-I"/>
</dbReference>
<dbReference type="InterPro" id="IPR050364">
    <property type="entry name" value="Cytochrome_P450_fung"/>
</dbReference>
<gene>
    <name evidence="8" type="ORF">EJ04DRAFT_429794</name>
</gene>
<dbReference type="Proteomes" id="UP000799444">
    <property type="component" value="Unassembled WGS sequence"/>
</dbReference>
<proteinExistence type="inferred from homology"/>
<reference evidence="8" key="1">
    <citation type="journal article" date="2020" name="Stud. Mycol.">
        <title>101 Dothideomycetes genomes: a test case for predicting lifestyles and emergence of pathogens.</title>
        <authorList>
            <person name="Haridas S."/>
            <person name="Albert R."/>
            <person name="Binder M."/>
            <person name="Bloem J."/>
            <person name="Labutti K."/>
            <person name="Salamov A."/>
            <person name="Andreopoulos B."/>
            <person name="Baker S."/>
            <person name="Barry K."/>
            <person name="Bills G."/>
            <person name="Bluhm B."/>
            <person name="Cannon C."/>
            <person name="Castanera R."/>
            <person name="Culley D."/>
            <person name="Daum C."/>
            <person name="Ezra D."/>
            <person name="Gonzalez J."/>
            <person name="Henrissat B."/>
            <person name="Kuo A."/>
            <person name="Liang C."/>
            <person name="Lipzen A."/>
            <person name="Lutzoni F."/>
            <person name="Magnuson J."/>
            <person name="Mondo S."/>
            <person name="Nolan M."/>
            <person name="Ohm R."/>
            <person name="Pangilinan J."/>
            <person name="Park H.-J."/>
            <person name="Ramirez L."/>
            <person name="Alfaro M."/>
            <person name="Sun H."/>
            <person name="Tritt A."/>
            <person name="Yoshinaga Y."/>
            <person name="Zwiers L.-H."/>
            <person name="Turgeon B."/>
            <person name="Goodwin S."/>
            <person name="Spatafora J."/>
            <person name="Crous P."/>
            <person name="Grigoriev I."/>
        </authorList>
    </citation>
    <scope>NUCLEOTIDE SEQUENCE</scope>
    <source>
        <strain evidence="8">CBS 125425</strain>
    </source>
</reference>
<comment type="caution">
    <text evidence="8">The sequence shown here is derived from an EMBL/GenBank/DDBJ whole genome shotgun (WGS) entry which is preliminary data.</text>
</comment>
<keyword evidence="7" id="KW-1133">Transmembrane helix</keyword>
<keyword evidence="2 5" id="KW-0479">Metal-binding</keyword>
<feature type="binding site" description="axial binding residue" evidence="5">
    <location>
        <position position="478"/>
    </location>
    <ligand>
        <name>heme</name>
        <dbReference type="ChEBI" id="CHEBI:30413"/>
    </ligand>
    <ligandPart>
        <name>Fe</name>
        <dbReference type="ChEBI" id="CHEBI:18248"/>
    </ligandPart>
</feature>
<dbReference type="PRINTS" id="PR00385">
    <property type="entry name" value="P450"/>
</dbReference>
<dbReference type="GO" id="GO:0005506">
    <property type="term" value="F:iron ion binding"/>
    <property type="evidence" value="ECO:0007669"/>
    <property type="project" value="InterPro"/>
</dbReference>
<feature type="transmembrane region" description="Helical" evidence="7">
    <location>
        <begin position="31"/>
        <end position="53"/>
    </location>
</feature>
<evidence type="ECO:0000256" key="7">
    <source>
        <dbReference type="SAM" id="Phobius"/>
    </source>
</evidence>
<comment type="cofactor">
    <cofactor evidence="5">
        <name>heme</name>
        <dbReference type="ChEBI" id="CHEBI:30413"/>
    </cofactor>
</comment>
<dbReference type="PANTHER" id="PTHR46300">
    <property type="entry name" value="P450, PUTATIVE (EUROFUNG)-RELATED-RELATED"/>
    <property type="match status" value="1"/>
</dbReference>
<dbReference type="InterPro" id="IPR017972">
    <property type="entry name" value="Cyt_P450_CS"/>
</dbReference>
<dbReference type="GO" id="GO:0020037">
    <property type="term" value="F:heme binding"/>
    <property type="evidence" value="ECO:0007669"/>
    <property type="project" value="InterPro"/>
</dbReference>
<name>A0A9P4R2X8_9PLEO</name>
<evidence type="ECO:0000313" key="8">
    <source>
        <dbReference type="EMBL" id="KAF2738182.1"/>
    </source>
</evidence>
<dbReference type="Gene3D" id="1.10.630.10">
    <property type="entry name" value="Cytochrome P450"/>
    <property type="match status" value="1"/>
</dbReference>
<evidence type="ECO:0000313" key="9">
    <source>
        <dbReference type="Proteomes" id="UP000799444"/>
    </source>
</evidence>
<dbReference type="PANTHER" id="PTHR46300:SF6">
    <property type="entry name" value="CYTOCHROME P450 2C30"/>
    <property type="match status" value="1"/>
</dbReference>
<accession>A0A9P4R2X8</accession>
<dbReference type="InterPro" id="IPR001128">
    <property type="entry name" value="Cyt_P450"/>
</dbReference>
<evidence type="ECO:0000256" key="1">
    <source>
        <dbReference type="ARBA" id="ARBA00010617"/>
    </source>
</evidence>
<dbReference type="GO" id="GO:0016705">
    <property type="term" value="F:oxidoreductase activity, acting on paired donors, with incorporation or reduction of molecular oxygen"/>
    <property type="evidence" value="ECO:0007669"/>
    <property type="project" value="InterPro"/>
</dbReference>
<keyword evidence="7" id="KW-0812">Transmembrane</keyword>
<dbReference type="PROSITE" id="PS00086">
    <property type="entry name" value="CYTOCHROME_P450"/>
    <property type="match status" value="1"/>
</dbReference>
<dbReference type="EMBL" id="ML996111">
    <property type="protein sequence ID" value="KAF2738182.1"/>
    <property type="molecule type" value="Genomic_DNA"/>
</dbReference>
<dbReference type="GO" id="GO:0004497">
    <property type="term" value="F:monooxygenase activity"/>
    <property type="evidence" value="ECO:0007669"/>
    <property type="project" value="UniProtKB-KW"/>
</dbReference>
<evidence type="ECO:0000256" key="2">
    <source>
        <dbReference type="ARBA" id="ARBA00022723"/>
    </source>
</evidence>
<keyword evidence="9" id="KW-1185">Reference proteome</keyword>
<dbReference type="SUPFAM" id="SSF48264">
    <property type="entry name" value="Cytochrome P450"/>
    <property type="match status" value="1"/>
</dbReference>
<dbReference type="PRINTS" id="PR00463">
    <property type="entry name" value="EP450I"/>
</dbReference>
<feature type="transmembrane region" description="Helical" evidence="7">
    <location>
        <begin position="322"/>
        <end position="350"/>
    </location>
</feature>
<dbReference type="Pfam" id="PF00067">
    <property type="entry name" value="p450"/>
    <property type="match status" value="1"/>
</dbReference>
<dbReference type="AlphaFoldDB" id="A0A9P4R2X8"/>